<dbReference type="InterPro" id="IPR013320">
    <property type="entry name" value="ConA-like_dom_sf"/>
</dbReference>
<evidence type="ECO:0000313" key="2">
    <source>
        <dbReference type="EMBL" id="KKM80403.1"/>
    </source>
</evidence>
<proteinExistence type="predicted"/>
<accession>A0A0F9KEP6</accession>
<keyword evidence="1" id="KW-0472">Membrane</keyword>
<dbReference type="Gene3D" id="2.60.120.200">
    <property type="match status" value="1"/>
</dbReference>
<name>A0A0F9KEP6_9ZZZZ</name>
<feature type="transmembrane region" description="Helical" evidence="1">
    <location>
        <begin position="918"/>
        <end position="936"/>
    </location>
</feature>
<gene>
    <name evidence="2" type="ORF">LCGC14_1340170</name>
</gene>
<evidence type="ECO:0008006" key="3">
    <source>
        <dbReference type="Google" id="ProtNLM"/>
    </source>
</evidence>
<dbReference type="EMBL" id="LAZR01008190">
    <property type="protein sequence ID" value="KKM80403.1"/>
    <property type="molecule type" value="Genomic_DNA"/>
</dbReference>
<protein>
    <recommendedName>
        <fullName evidence="3">LamG-like jellyroll fold domain-containing protein</fullName>
    </recommendedName>
</protein>
<reference evidence="2" key="1">
    <citation type="journal article" date="2015" name="Nature">
        <title>Complex archaea that bridge the gap between prokaryotes and eukaryotes.</title>
        <authorList>
            <person name="Spang A."/>
            <person name="Saw J.H."/>
            <person name="Jorgensen S.L."/>
            <person name="Zaremba-Niedzwiedzka K."/>
            <person name="Martijn J."/>
            <person name="Lind A.E."/>
            <person name="van Eijk R."/>
            <person name="Schleper C."/>
            <person name="Guy L."/>
            <person name="Ettema T.J."/>
        </authorList>
    </citation>
    <scope>NUCLEOTIDE SEQUENCE</scope>
</reference>
<keyword evidence="1" id="KW-0812">Transmembrane</keyword>
<feature type="transmembrane region" description="Helical" evidence="1">
    <location>
        <begin position="948"/>
        <end position="964"/>
    </location>
</feature>
<feature type="transmembrane region" description="Helical" evidence="1">
    <location>
        <begin position="21"/>
        <end position="41"/>
    </location>
</feature>
<keyword evidence="1" id="KW-1133">Transmembrane helix</keyword>
<dbReference type="AlphaFoldDB" id="A0A0F9KEP6"/>
<sequence>MTLKLTPKTNTEARRQRKVSGVMIMFTILLFVLSMNLVSALDFKFDNFKTFEKGNLKYGKAIIWDKGQIGNDKKLMEITVINNSDNCLTDCYAEGTGFLYEKNKIVDSFRFKNTQLNSYQDIDYTFYLKENNDWVEYDGSQKKGEFEWRLEGTKQVYESIDWLGTFFGFEIKEWLLWDADMVLYYSFTSVAERVFGVQNLAVFEGAPVFTTANGLIEEGTFADDDNNLQIPGDALNGTAFNYTRNTSICLWVKPSATASNKVLTDWGAGDGLGRTLITTDIVGDGTGISLDAGGTITKNSGVFENGEWNQVCVTFNQTSATLYSNATLIGSTTSTFVFGGSSTTNFTIGINFVGGSSLVGSYDELGFWNRTLTAVEISELYNNGVGLGFGGGDTRVDLNLPVNDTQLKINQVNFSSNFTVNKGGFVFKNSTYYVSFSNGTLFNKTLVTVGTSNFTSLNISGFTPDNYFWNVFACAENLTGTRCVWGDNEINRTISASSTINSFTFNTTTFETAIENYQVNITTFAGGTPTNANFIYNGVSSSASVAASGSNFLISSIDSNIIALTSLNTNRTFNFTWQLNGVTEVSNNTNQTVFPILFDLCNSTLTTRYINVSYKNETLNQERVNATIDSTWVHFLGDGSINKTLTFINSTEGIEHGFCFSPPDRKLFANVVLLYNNAESQQRTFIDSLTLTNTTAQKILFLLPTRLGIFATFRTEDTVSNTIRLVNAVITRTLGGAEINVASGLTDDSGIAVFFLNPDVSYMGTFSKTGFTTNQFTFVPITDTRIVIMGTVGGEVNGTQITLGTTYDILPTNSTLNNNTDVTFGFNVTSGQDITLISMNITNSSGGQLGFQSNAGQGFISQVINTGNLTKIIGRYEIQTANETIKIAKLWIVGTEFEGDYSLFKQMKLFLDYEFSDFIRLLIVIAVIFGIIIFMSAREITDTSESKVMVVILLLWVFSLFGWLDNPAVVAETGIAEFSRQYGIAILSTLAASFFVLRRLFIRRI</sequence>
<dbReference type="Pfam" id="PF13385">
    <property type="entry name" value="Laminin_G_3"/>
    <property type="match status" value="1"/>
</dbReference>
<comment type="caution">
    <text evidence="2">The sequence shown here is derived from an EMBL/GenBank/DDBJ whole genome shotgun (WGS) entry which is preliminary data.</text>
</comment>
<organism evidence="2">
    <name type="scientific">marine sediment metagenome</name>
    <dbReference type="NCBI Taxonomy" id="412755"/>
    <lineage>
        <taxon>unclassified sequences</taxon>
        <taxon>metagenomes</taxon>
        <taxon>ecological metagenomes</taxon>
    </lineage>
</organism>
<evidence type="ECO:0000256" key="1">
    <source>
        <dbReference type="SAM" id="Phobius"/>
    </source>
</evidence>
<dbReference type="SUPFAM" id="SSF49899">
    <property type="entry name" value="Concanavalin A-like lectins/glucanases"/>
    <property type="match status" value="1"/>
</dbReference>
<feature type="transmembrane region" description="Helical" evidence="1">
    <location>
        <begin position="984"/>
        <end position="1001"/>
    </location>
</feature>